<gene>
    <name evidence="2" type="ORF">SAMN05421847_2902</name>
</gene>
<evidence type="ECO:0000313" key="3">
    <source>
        <dbReference type="Proteomes" id="UP000236738"/>
    </source>
</evidence>
<feature type="signal peptide" evidence="1">
    <location>
        <begin position="1"/>
        <end position="18"/>
    </location>
</feature>
<organism evidence="2 3">
    <name type="scientific">Halpernia humi</name>
    <dbReference type="NCBI Taxonomy" id="493375"/>
    <lineage>
        <taxon>Bacteria</taxon>
        <taxon>Pseudomonadati</taxon>
        <taxon>Bacteroidota</taxon>
        <taxon>Flavobacteriia</taxon>
        <taxon>Flavobacteriales</taxon>
        <taxon>Weeksellaceae</taxon>
        <taxon>Chryseobacterium group</taxon>
        <taxon>Halpernia</taxon>
    </lineage>
</organism>
<keyword evidence="1" id="KW-0732">Signal</keyword>
<dbReference type="Proteomes" id="UP000236738">
    <property type="component" value="Unassembled WGS sequence"/>
</dbReference>
<evidence type="ECO:0000313" key="2">
    <source>
        <dbReference type="EMBL" id="SEG60317.1"/>
    </source>
</evidence>
<accession>A0A1H6BIY7</accession>
<dbReference type="EMBL" id="FNUS01000008">
    <property type="protein sequence ID" value="SEG60317.1"/>
    <property type="molecule type" value="Genomic_DNA"/>
</dbReference>
<evidence type="ECO:0000256" key="1">
    <source>
        <dbReference type="SAM" id="SignalP"/>
    </source>
</evidence>
<sequence>MKKFVLFIFLAFFSIFNAQLKNVDVVDFYNWTASNGTHYDFIFISEKFEGLNQKKPALVRVKYSLDGGATTKIAEYDAVITLDYNSKDDDLVLNLIAGKTARIIKGKNGYSPDNFILYYSAKGDYLKGFQADENEMAKDNVTYSKVFKTDFKIEDLRTLIKLYFKPGDRLYPDLMKYAAKYD</sequence>
<name>A0A1H6BIY7_9FLAO</name>
<dbReference type="AlphaFoldDB" id="A0A1H6BIY7"/>
<reference evidence="3" key="1">
    <citation type="submission" date="2016-10" db="EMBL/GenBank/DDBJ databases">
        <authorList>
            <person name="Varghese N."/>
            <person name="Submissions S."/>
        </authorList>
    </citation>
    <scope>NUCLEOTIDE SEQUENCE [LARGE SCALE GENOMIC DNA]</scope>
    <source>
        <strain evidence="3">DSM 21580</strain>
    </source>
</reference>
<dbReference type="OrthoDB" id="1261473at2"/>
<proteinExistence type="predicted"/>
<keyword evidence="3" id="KW-1185">Reference proteome</keyword>
<feature type="chain" id="PRO_5009293810" evidence="1">
    <location>
        <begin position="19"/>
        <end position="182"/>
    </location>
</feature>
<protein>
    <submittedName>
        <fullName evidence="2">Uncharacterized protein</fullName>
    </submittedName>
</protein>
<dbReference type="RefSeq" id="WP_103914736.1">
    <property type="nucleotide sequence ID" value="NZ_FNUS01000008.1"/>
</dbReference>